<evidence type="ECO:0000313" key="2">
    <source>
        <dbReference type="EMBL" id="RMN90119.1"/>
    </source>
</evidence>
<gene>
    <name evidence="2" type="ORF">ALQ51_101303</name>
</gene>
<comment type="caution">
    <text evidence="2">The sequence shown here is derived from an EMBL/GenBank/DDBJ whole genome shotgun (WGS) entry which is preliminary data.</text>
</comment>
<dbReference type="AlphaFoldDB" id="A0A3M3R0S4"/>
<sequence>MVMEYTVEYAPEALEELAALYRYISTAASPETAKRYTDAIVVHCEELRTFPHRGNKRDDIRPGLRITNYHKRTVIAFAVDATQVSILGIFYGGQDFETALQYDQSD</sequence>
<keyword evidence="1" id="KW-1277">Toxin-antitoxin system</keyword>
<dbReference type="Pfam" id="PF05016">
    <property type="entry name" value="ParE_toxin"/>
    <property type="match status" value="1"/>
</dbReference>
<proteinExistence type="predicted"/>
<name>A0A3M3R0S4_PSECA</name>
<reference evidence="2 3" key="1">
    <citation type="submission" date="2018-08" db="EMBL/GenBank/DDBJ databases">
        <title>Recombination of ecologically and evolutionarily significant loci maintains genetic cohesion in the Pseudomonas syringae species complex.</title>
        <authorList>
            <person name="Dillon M."/>
            <person name="Thakur S."/>
            <person name="Almeida R.N.D."/>
            <person name="Weir B.S."/>
            <person name="Guttman D.S."/>
        </authorList>
    </citation>
    <scope>NUCLEOTIDE SEQUENCE [LARGE SCALE GENOMIC DNA]</scope>
    <source>
        <strain evidence="2 3">ICMP 15203</strain>
    </source>
</reference>
<dbReference type="Gene3D" id="3.30.2310.20">
    <property type="entry name" value="RelE-like"/>
    <property type="match status" value="1"/>
</dbReference>
<dbReference type="EMBL" id="RBPJ01000258">
    <property type="protein sequence ID" value="RMN90119.1"/>
    <property type="molecule type" value="Genomic_DNA"/>
</dbReference>
<dbReference type="Proteomes" id="UP000270524">
    <property type="component" value="Unassembled WGS sequence"/>
</dbReference>
<dbReference type="InterPro" id="IPR035093">
    <property type="entry name" value="RelE/ParE_toxin_dom_sf"/>
</dbReference>
<evidence type="ECO:0000313" key="3">
    <source>
        <dbReference type="Proteomes" id="UP000270524"/>
    </source>
</evidence>
<protein>
    <submittedName>
        <fullName evidence="2">Plasmid stabilization system</fullName>
    </submittedName>
</protein>
<organism evidence="2 3">
    <name type="scientific">Pseudomonas cannabina</name>
    <dbReference type="NCBI Taxonomy" id="86840"/>
    <lineage>
        <taxon>Bacteria</taxon>
        <taxon>Pseudomonadati</taxon>
        <taxon>Pseudomonadota</taxon>
        <taxon>Gammaproteobacteria</taxon>
        <taxon>Pseudomonadales</taxon>
        <taxon>Pseudomonadaceae</taxon>
        <taxon>Pseudomonas</taxon>
    </lineage>
</organism>
<accession>A0A3M3R0S4</accession>
<dbReference type="InterPro" id="IPR007712">
    <property type="entry name" value="RelE/ParE_toxin"/>
</dbReference>
<evidence type="ECO:0000256" key="1">
    <source>
        <dbReference type="ARBA" id="ARBA00022649"/>
    </source>
</evidence>